<accession>A0A6J6XQQ6</accession>
<dbReference type="InterPro" id="IPR018879">
    <property type="entry name" value="MSV199_dom"/>
</dbReference>
<organism evidence="3">
    <name type="scientific">freshwater metagenome</name>
    <dbReference type="NCBI Taxonomy" id="449393"/>
    <lineage>
        <taxon>unclassified sequences</taxon>
        <taxon>metagenomes</taxon>
        <taxon>ecological metagenomes</taxon>
    </lineage>
</organism>
<dbReference type="Pfam" id="PF19060">
    <property type="entry name" value="DVNP"/>
    <property type="match status" value="1"/>
</dbReference>
<sequence length="475" mass="55660">MIENNPITRLSGTYQHKLLNKIKSTFTDDEQQLFVASFYCYIKYDQRNDFVIDLDDVWKWLGFSQKYNAKHMLEKQFVIDIDYKIIAPECSGAKNDTRGGHNKEIIMLTIRTFKLYCLKAGTKKADQIHEYYIKLEELLQEVIHEESSELKLQLEHKTVELNNHIITTTIEKERIREKTLLEQFHNNTQCVYYGIIDNLSENNEKIIKFGNSNNLKTRVKQHKDTYLNFRLINAFKVDNKLQIENAIKENVFFSQRQRTITIRGKKYVELLNIDNIGFIEIDKVIKEIISGIEYSPENYIKLLDENKLLKAQIEKTQEINLTNDLILLKYENDRIKKENLTLIKKYNALKKRTKDDGNNDLITYDDVCVIDTPLHVSKVEIEKYGNVIKSLKKNIKNKQGLYNINGVDYELLEGTRQEVWEGKAYQTAGALLKHNLTINKKGNVVSKKKCIQETIDNRFIKYGVNLPAQDKDILT</sequence>
<protein>
    <submittedName>
        <fullName evidence="3">Unannotated protein</fullName>
    </submittedName>
</protein>
<evidence type="ECO:0000256" key="1">
    <source>
        <dbReference type="SAM" id="Coils"/>
    </source>
</evidence>
<feature type="coiled-coil region" evidence="1">
    <location>
        <begin position="299"/>
        <end position="352"/>
    </location>
</feature>
<dbReference type="Pfam" id="PF10553">
    <property type="entry name" value="MSV199"/>
    <property type="match status" value="1"/>
</dbReference>
<gene>
    <name evidence="3" type="ORF">UFOPK3024_00423</name>
</gene>
<dbReference type="GO" id="GO:0003677">
    <property type="term" value="F:DNA binding"/>
    <property type="evidence" value="ECO:0007669"/>
    <property type="project" value="InterPro"/>
</dbReference>
<keyword evidence="1" id="KW-0175">Coiled coil</keyword>
<dbReference type="AlphaFoldDB" id="A0A6J6XQQ6"/>
<dbReference type="InterPro" id="IPR043928">
    <property type="entry name" value="DNVP"/>
</dbReference>
<evidence type="ECO:0000259" key="2">
    <source>
        <dbReference type="Pfam" id="PF10553"/>
    </source>
</evidence>
<name>A0A6J6XQQ6_9ZZZZ</name>
<reference evidence="3" key="1">
    <citation type="submission" date="2020-05" db="EMBL/GenBank/DDBJ databases">
        <authorList>
            <person name="Chiriac C."/>
            <person name="Salcher M."/>
            <person name="Ghai R."/>
            <person name="Kavagutti S V."/>
        </authorList>
    </citation>
    <scope>NUCLEOTIDE SEQUENCE</scope>
</reference>
<dbReference type="EMBL" id="CAFAAK010000067">
    <property type="protein sequence ID" value="CAB4797904.1"/>
    <property type="molecule type" value="Genomic_DNA"/>
</dbReference>
<dbReference type="GO" id="GO:0051276">
    <property type="term" value="P:chromosome organization"/>
    <property type="evidence" value="ECO:0007669"/>
    <property type="project" value="InterPro"/>
</dbReference>
<evidence type="ECO:0000313" key="3">
    <source>
        <dbReference type="EMBL" id="CAB4797904.1"/>
    </source>
</evidence>
<proteinExistence type="predicted"/>
<feature type="domain" description="MSV199" evidence="2">
    <location>
        <begin position="82"/>
        <end position="139"/>
    </location>
</feature>